<comment type="caution">
    <text evidence="1">The sequence shown here is derived from an EMBL/GenBank/DDBJ whole genome shotgun (WGS) entry which is preliminary data.</text>
</comment>
<evidence type="ECO:0000313" key="2">
    <source>
        <dbReference type="Proteomes" id="UP001282474"/>
    </source>
</evidence>
<evidence type="ECO:0000313" key="1">
    <source>
        <dbReference type="EMBL" id="MDX3037188.1"/>
    </source>
</evidence>
<dbReference type="EMBL" id="JARAWJ010000005">
    <property type="protein sequence ID" value="MDX3037188.1"/>
    <property type="molecule type" value="Genomic_DNA"/>
</dbReference>
<sequence>MALLTLAEAKTQLDIDGSSHDTELQVYVDGVTAAIEAHVGPVENRSVTETHTARGVRQVVLLQTPAVSLTSVVPVLTNGTTYQVAALDLDGATGVVQRLDGGRMYGPLRFTYVAGRTSVPATINLAARIMVQHLWRTQYGASRAGASIGGGDDFSVTEPVAGWGYAIPNRVLQLLEPYKLPPAVL</sequence>
<protein>
    <submittedName>
        <fullName evidence="1">Phage gp6-like head-tail connector protein</fullName>
    </submittedName>
</protein>
<dbReference type="CDD" id="cd08054">
    <property type="entry name" value="gp6"/>
    <property type="match status" value="1"/>
</dbReference>
<dbReference type="Proteomes" id="UP001282474">
    <property type="component" value="Unassembled WGS sequence"/>
</dbReference>
<keyword evidence="2" id="KW-1185">Reference proteome</keyword>
<proteinExistence type="predicted"/>
<accession>A0ABU4MI91</accession>
<dbReference type="Gene3D" id="1.10.3230.30">
    <property type="entry name" value="Phage gp6-like head-tail connector protein"/>
    <property type="match status" value="1"/>
</dbReference>
<dbReference type="RefSeq" id="WP_193383338.1">
    <property type="nucleotide sequence ID" value="NZ_JABXWI010000001.1"/>
</dbReference>
<gene>
    <name evidence="1" type="ORF">PV383_08405</name>
</gene>
<reference evidence="1 2" key="1">
    <citation type="journal article" date="2023" name="Microb. Genom.">
        <title>Mesoterricola silvestris gen. nov., sp. nov., Mesoterricola sediminis sp. nov., Geothrix oryzae sp. nov., Geothrix edaphica sp. nov., Geothrix rubra sp. nov., and Geothrix limicola sp. nov., six novel members of Acidobacteriota isolated from soils.</title>
        <authorList>
            <person name="Weisberg A.J."/>
            <person name="Pearce E."/>
            <person name="Kramer C.G."/>
            <person name="Chang J.H."/>
            <person name="Clarke C.R."/>
        </authorList>
    </citation>
    <scope>NUCLEOTIDE SEQUENCE [LARGE SCALE GENOMIC DNA]</scope>
    <source>
        <strain evidence="1 2">NE20-4-1</strain>
    </source>
</reference>
<organism evidence="1 2">
    <name type="scientific">Streptomyces caniscabiei</name>
    <dbReference type="NCBI Taxonomy" id="2746961"/>
    <lineage>
        <taxon>Bacteria</taxon>
        <taxon>Bacillati</taxon>
        <taxon>Actinomycetota</taxon>
        <taxon>Actinomycetes</taxon>
        <taxon>Kitasatosporales</taxon>
        <taxon>Streptomycetaceae</taxon>
        <taxon>Streptomyces</taxon>
    </lineage>
</organism>
<name>A0ABU4MI91_9ACTN</name>